<protein>
    <submittedName>
        <fullName evidence="1">Uncharacterized protein</fullName>
    </submittedName>
</protein>
<gene>
    <name evidence="1" type="ORF">HG15A2_24690</name>
</gene>
<dbReference type="AlphaFoldDB" id="A0A517MWJ6"/>
<dbReference type="EMBL" id="CP036263">
    <property type="protein sequence ID" value="QDS99177.1"/>
    <property type="molecule type" value="Genomic_DNA"/>
</dbReference>
<name>A0A517MWJ6_9BACT</name>
<dbReference type="Proteomes" id="UP000319852">
    <property type="component" value="Chromosome"/>
</dbReference>
<organism evidence="1 2">
    <name type="scientific">Adhaeretor mobilis</name>
    <dbReference type="NCBI Taxonomy" id="1930276"/>
    <lineage>
        <taxon>Bacteria</taxon>
        <taxon>Pseudomonadati</taxon>
        <taxon>Planctomycetota</taxon>
        <taxon>Planctomycetia</taxon>
        <taxon>Pirellulales</taxon>
        <taxon>Lacipirellulaceae</taxon>
        <taxon>Adhaeretor</taxon>
    </lineage>
</organism>
<proteinExistence type="predicted"/>
<accession>A0A517MWJ6</accession>
<evidence type="ECO:0000313" key="1">
    <source>
        <dbReference type="EMBL" id="QDS99177.1"/>
    </source>
</evidence>
<reference evidence="1 2" key="1">
    <citation type="submission" date="2019-02" db="EMBL/GenBank/DDBJ databases">
        <title>Deep-cultivation of Planctomycetes and their phenomic and genomic characterization uncovers novel biology.</title>
        <authorList>
            <person name="Wiegand S."/>
            <person name="Jogler M."/>
            <person name="Boedeker C."/>
            <person name="Pinto D."/>
            <person name="Vollmers J."/>
            <person name="Rivas-Marin E."/>
            <person name="Kohn T."/>
            <person name="Peeters S.H."/>
            <person name="Heuer A."/>
            <person name="Rast P."/>
            <person name="Oberbeckmann S."/>
            <person name="Bunk B."/>
            <person name="Jeske O."/>
            <person name="Meyerdierks A."/>
            <person name="Storesund J.E."/>
            <person name="Kallscheuer N."/>
            <person name="Luecker S."/>
            <person name="Lage O.M."/>
            <person name="Pohl T."/>
            <person name="Merkel B.J."/>
            <person name="Hornburger P."/>
            <person name="Mueller R.-W."/>
            <person name="Bruemmer F."/>
            <person name="Labrenz M."/>
            <person name="Spormann A.M."/>
            <person name="Op den Camp H."/>
            <person name="Overmann J."/>
            <person name="Amann R."/>
            <person name="Jetten M.S.M."/>
            <person name="Mascher T."/>
            <person name="Medema M.H."/>
            <person name="Devos D.P."/>
            <person name="Kaster A.-K."/>
            <person name="Ovreas L."/>
            <person name="Rohde M."/>
            <person name="Galperin M.Y."/>
            <person name="Jogler C."/>
        </authorList>
    </citation>
    <scope>NUCLEOTIDE SEQUENCE [LARGE SCALE GENOMIC DNA]</scope>
    <source>
        <strain evidence="1 2">HG15A2</strain>
    </source>
</reference>
<evidence type="ECO:0000313" key="2">
    <source>
        <dbReference type="Proteomes" id="UP000319852"/>
    </source>
</evidence>
<dbReference type="KEGG" id="amob:HG15A2_24690"/>
<sequence>MILSPEPSAIRWSNFGSLEEPNSAEVTGTASRLRWHHSACSAVVAAYALRTAGEPATAPGAVAGSSTETACRKILILNRQLLATDTQAMQYAADSPCGLFGIIDSAYPVV</sequence>
<keyword evidence="2" id="KW-1185">Reference proteome</keyword>